<feature type="region of interest" description="Disordered" evidence="6">
    <location>
        <begin position="184"/>
        <end position="205"/>
    </location>
</feature>
<sequence>MSATDEDDLLCQWRGCRGAGPFNDHEALYEHLTGSHGAHEGRATNRCKWRGCERVFGRKNDFENRARHLITHTSHRPYVCKCGATFNRKDNLKKHRFKHADEELDRNDKEELSDDEDMLDDQAEETEPTTNCKLYDKTFRRLSAVTARTGLKHKGTSRPNKRGAAQTTKFALKVESWSDEDAFAAPAGRSGTVPSPDGPERSDQAISGQLLERINELEKRQRALELRFEMIYGT</sequence>
<evidence type="ECO:0000256" key="3">
    <source>
        <dbReference type="ARBA" id="ARBA00022771"/>
    </source>
</evidence>
<evidence type="ECO:0000313" key="8">
    <source>
        <dbReference type="EMBL" id="EJD33725.1"/>
    </source>
</evidence>
<dbReference type="Proteomes" id="UP000006514">
    <property type="component" value="Unassembled WGS sequence"/>
</dbReference>
<dbReference type="AlphaFoldDB" id="J0WMY9"/>
<evidence type="ECO:0000256" key="6">
    <source>
        <dbReference type="SAM" id="MobiDB-lite"/>
    </source>
</evidence>
<dbReference type="PANTHER" id="PTHR19818">
    <property type="entry name" value="ZINC FINGER PROTEIN ZIC AND GLI"/>
    <property type="match status" value="1"/>
</dbReference>
<evidence type="ECO:0000256" key="4">
    <source>
        <dbReference type="ARBA" id="ARBA00022833"/>
    </source>
</evidence>
<reference evidence="9" key="1">
    <citation type="journal article" date="2012" name="Science">
        <title>The Paleozoic origin of enzymatic lignin decomposition reconstructed from 31 fungal genomes.</title>
        <authorList>
            <person name="Floudas D."/>
            <person name="Binder M."/>
            <person name="Riley R."/>
            <person name="Barry K."/>
            <person name="Blanchette R.A."/>
            <person name="Henrissat B."/>
            <person name="Martinez A.T."/>
            <person name="Otillar R."/>
            <person name="Spatafora J.W."/>
            <person name="Yadav J.S."/>
            <person name="Aerts A."/>
            <person name="Benoit I."/>
            <person name="Boyd A."/>
            <person name="Carlson A."/>
            <person name="Copeland A."/>
            <person name="Coutinho P.M."/>
            <person name="de Vries R.P."/>
            <person name="Ferreira P."/>
            <person name="Findley K."/>
            <person name="Foster B."/>
            <person name="Gaskell J."/>
            <person name="Glotzer D."/>
            <person name="Gorecki P."/>
            <person name="Heitman J."/>
            <person name="Hesse C."/>
            <person name="Hori C."/>
            <person name="Igarashi K."/>
            <person name="Jurgens J.A."/>
            <person name="Kallen N."/>
            <person name="Kersten P."/>
            <person name="Kohler A."/>
            <person name="Kuees U."/>
            <person name="Kumar T.K.A."/>
            <person name="Kuo A."/>
            <person name="LaButti K."/>
            <person name="Larrondo L.F."/>
            <person name="Lindquist E."/>
            <person name="Ling A."/>
            <person name="Lombard V."/>
            <person name="Lucas S."/>
            <person name="Lundell T."/>
            <person name="Martin R."/>
            <person name="McLaughlin D.J."/>
            <person name="Morgenstern I."/>
            <person name="Morin E."/>
            <person name="Murat C."/>
            <person name="Nagy L.G."/>
            <person name="Nolan M."/>
            <person name="Ohm R.A."/>
            <person name="Patyshakuliyeva A."/>
            <person name="Rokas A."/>
            <person name="Ruiz-Duenas F.J."/>
            <person name="Sabat G."/>
            <person name="Salamov A."/>
            <person name="Samejima M."/>
            <person name="Schmutz J."/>
            <person name="Slot J.C."/>
            <person name="St John F."/>
            <person name="Stenlid J."/>
            <person name="Sun H."/>
            <person name="Sun S."/>
            <person name="Syed K."/>
            <person name="Tsang A."/>
            <person name="Wiebenga A."/>
            <person name="Young D."/>
            <person name="Pisabarro A."/>
            <person name="Eastwood D.C."/>
            <person name="Martin F."/>
            <person name="Cullen D."/>
            <person name="Grigoriev I.V."/>
            <person name="Hibbett D.S."/>
        </authorList>
    </citation>
    <scope>NUCLEOTIDE SEQUENCE [LARGE SCALE GENOMIC DNA]</scope>
    <source>
        <strain evidence="9">TFB10046</strain>
    </source>
</reference>
<keyword evidence="3 5" id="KW-0863">Zinc-finger</keyword>
<keyword evidence="4" id="KW-0862">Zinc</keyword>
<proteinExistence type="predicted"/>
<dbReference type="OrthoDB" id="6365676at2759"/>
<protein>
    <recommendedName>
        <fullName evidence="7">C2H2-type domain-containing protein</fullName>
    </recommendedName>
</protein>
<dbReference type="SMART" id="SM00355">
    <property type="entry name" value="ZnF_C2H2"/>
    <property type="match status" value="3"/>
</dbReference>
<dbReference type="InParanoid" id="J0WMY9"/>
<organism evidence="8 9">
    <name type="scientific">Auricularia subglabra (strain TFB-10046 / SS5)</name>
    <name type="common">White-rot fungus</name>
    <name type="synonym">Auricularia delicata (strain TFB10046)</name>
    <dbReference type="NCBI Taxonomy" id="717982"/>
    <lineage>
        <taxon>Eukaryota</taxon>
        <taxon>Fungi</taxon>
        <taxon>Dikarya</taxon>
        <taxon>Basidiomycota</taxon>
        <taxon>Agaricomycotina</taxon>
        <taxon>Agaricomycetes</taxon>
        <taxon>Auriculariales</taxon>
        <taxon>Auriculariaceae</taxon>
        <taxon>Auricularia</taxon>
    </lineage>
</organism>
<evidence type="ECO:0000256" key="5">
    <source>
        <dbReference type="PROSITE-ProRule" id="PRU00042"/>
    </source>
</evidence>
<feature type="region of interest" description="Disordered" evidence="6">
    <location>
        <begin position="101"/>
        <end position="127"/>
    </location>
</feature>
<dbReference type="PROSITE" id="PS50157">
    <property type="entry name" value="ZINC_FINGER_C2H2_2"/>
    <property type="match status" value="2"/>
</dbReference>
<evidence type="ECO:0000313" key="9">
    <source>
        <dbReference type="Proteomes" id="UP000006514"/>
    </source>
</evidence>
<gene>
    <name evidence="8" type="ORF">AURDEDRAFT_117826</name>
</gene>
<name>J0WMY9_AURST</name>
<dbReference type="GO" id="GO:0005634">
    <property type="term" value="C:nucleus"/>
    <property type="evidence" value="ECO:0007669"/>
    <property type="project" value="UniProtKB-ARBA"/>
</dbReference>
<evidence type="ECO:0000259" key="7">
    <source>
        <dbReference type="PROSITE" id="PS50157"/>
    </source>
</evidence>
<evidence type="ECO:0000256" key="2">
    <source>
        <dbReference type="ARBA" id="ARBA00022737"/>
    </source>
</evidence>
<dbReference type="InterPro" id="IPR013087">
    <property type="entry name" value="Znf_C2H2_type"/>
</dbReference>
<dbReference type="KEGG" id="adl:AURDEDRAFT_117826"/>
<feature type="domain" description="C2H2-type" evidence="7">
    <location>
        <begin position="78"/>
        <end position="104"/>
    </location>
</feature>
<dbReference type="SUPFAM" id="SSF57667">
    <property type="entry name" value="beta-beta-alpha zinc fingers"/>
    <property type="match status" value="1"/>
</dbReference>
<keyword evidence="2" id="KW-0677">Repeat</keyword>
<dbReference type="InterPro" id="IPR050329">
    <property type="entry name" value="GLI_C2H2-zinc-finger"/>
</dbReference>
<dbReference type="GO" id="GO:0045944">
    <property type="term" value="P:positive regulation of transcription by RNA polymerase II"/>
    <property type="evidence" value="ECO:0007669"/>
    <property type="project" value="UniProtKB-ARBA"/>
</dbReference>
<keyword evidence="1" id="KW-0479">Metal-binding</keyword>
<evidence type="ECO:0000256" key="1">
    <source>
        <dbReference type="ARBA" id="ARBA00022723"/>
    </source>
</evidence>
<dbReference type="Gene3D" id="3.30.160.60">
    <property type="entry name" value="Classic Zinc Finger"/>
    <property type="match status" value="2"/>
</dbReference>
<dbReference type="EMBL" id="JH688104">
    <property type="protein sequence ID" value="EJD33725.1"/>
    <property type="molecule type" value="Genomic_DNA"/>
</dbReference>
<dbReference type="eggNOG" id="KOG1721">
    <property type="taxonomic scope" value="Eukaryota"/>
</dbReference>
<dbReference type="GO" id="GO:0000978">
    <property type="term" value="F:RNA polymerase II cis-regulatory region sequence-specific DNA binding"/>
    <property type="evidence" value="ECO:0007669"/>
    <property type="project" value="TreeGrafter"/>
</dbReference>
<feature type="domain" description="C2H2-type" evidence="7">
    <location>
        <begin position="45"/>
        <end position="77"/>
    </location>
</feature>
<feature type="compositionally biased region" description="Acidic residues" evidence="6">
    <location>
        <begin position="111"/>
        <end position="127"/>
    </location>
</feature>
<keyword evidence="9" id="KW-1185">Reference proteome</keyword>
<dbReference type="InterPro" id="IPR036236">
    <property type="entry name" value="Znf_C2H2_sf"/>
</dbReference>
<accession>J0WMY9</accession>
<dbReference type="GO" id="GO:0008270">
    <property type="term" value="F:zinc ion binding"/>
    <property type="evidence" value="ECO:0007669"/>
    <property type="project" value="UniProtKB-KW"/>
</dbReference>
<dbReference type="PANTHER" id="PTHR19818:SF139">
    <property type="entry name" value="PAIR-RULE PROTEIN ODD-PAIRED"/>
    <property type="match status" value="1"/>
</dbReference>
<dbReference type="GO" id="GO:0000981">
    <property type="term" value="F:DNA-binding transcription factor activity, RNA polymerase II-specific"/>
    <property type="evidence" value="ECO:0007669"/>
    <property type="project" value="TreeGrafter"/>
</dbReference>